<evidence type="ECO:0000313" key="3">
    <source>
        <dbReference type="EMBL" id="WFU65339.1"/>
    </source>
</evidence>
<protein>
    <submittedName>
        <fullName evidence="3">AMP-binding protein</fullName>
    </submittedName>
</protein>
<dbReference type="PANTHER" id="PTHR43845">
    <property type="entry name" value="BLR5969 PROTEIN"/>
    <property type="match status" value="1"/>
</dbReference>
<dbReference type="InterPro" id="IPR000873">
    <property type="entry name" value="AMP-dep_synth/lig_dom"/>
</dbReference>
<sequence>MLHPDIESLDYPAICRLQKERLAKLGQRLSERPDWVAHFAAAGMKLSDLAAEDGLAHAPFLDKSALHSRYPFPFLAAPMQSVRRFMATSGTTGLPVLFGMTEHDYGELLPYQMARILTAAGVQRGQRAYQGYGYGLWIGGPALDVGFAALDCATFPIGPGRGELVVKWLRDHSYDVASMSPLWLMSLVTIARQMGIDPKTEWTIRLAILGGQSVSAEFRKQLEAEMPDGFVSQNIYGTTEAGGPVLAISTPYTHDDDELQLVNEDTIITEILDPVTLKPVSPGEVGEIVITTLCREASPVVRWRTRDLVRLSPSPFDCRSGRRGMRKIGRIIGRSDDMLKVKGVIVFPSQIEDIIAATKGTVKEAWQIYVDKERTTIGTMCVAVEAERSSDRPTEQIVSDVKREMRARLGMSVEVECLQEGTLPRYEAKATRVLHRAERT</sequence>
<dbReference type="Pfam" id="PF14535">
    <property type="entry name" value="AMP-binding_C_2"/>
    <property type="match status" value="1"/>
</dbReference>
<evidence type="ECO:0000259" key="2">
    <source>
        <dbReference type="Pfam" id="PF14535"/>
    </source>
</evidence>
<feature type="domain" description="AMP-dependent ligase C-terminal" evidence="2">
    <location>
        <begin position="343"/>
        <end position="435"/>
    </location>
</feature>
<accession>A0ABY8JJH3</accession>
<dbReference type="Gene3D" id="3.30.300.30">
    <property type="match status" value="1"/>
</dbReference>
<dbReference type="InterPro" id="IPR028154">
    <property type="entry name" value="AMP-dep_Lig_C"/>
</dbReference>
<dbReference type="Gene3D" id="3.40.50.12780">
    <property type="entry name" value="N-terminal domain of ligase-like"/>
    <property type="match status" value="1"/>
</dbReference>
<gene>
    <name evidence="3" type="ORF">QA636_07325</name>
</gene>
<evidence type="ECO:0000259" key="1">
    <source>
        <dbReference type="Pfam" id="PF00501"/>
    </source>
</evidence>
<dbReference type="Pfam" id="PF00501">
    <property type="entry name" value="AMP-binding"/>
    <property type="match status" value="1"/>
</dbReference>
<reference evidence="3 4" key="1">
    <citation type="submission" date="2023-04" db="EMBL/GenBank/DDBJ databases">
        <title>Australian commercial rhizobial inoculants.</title>
        <authorList>
            <person name="Kohlmeier M.G."/>
            <person name="O'Hara G.W."/>
            <person name="Colombi E."/>
            <person name="Ramsay J.P."/>
            <person name="Terpolilli J."/>
        </authorList>
    </citation>
    <scope>NUCLEOTIDE SEQUENCE [LARGE SCALE GENOMIC DNA]</scope>
    <source>
        <strain evidence="3 4">CB627</strain>
    </source>
</reference>
<organism evidence="3 4">
    <name type="scientific">Bradyrhizobium brasilense</name>
    <dbReference type="NCBI Taxonomy" id="1419277"/>
    <lineage>
        <taxon>Bacteria</taxon>
        <taxon>Pseudomonadati</taxon>
        <taxon>Pseudomonadota</taxon>
        <taxon>Alphaproteobacteria</taxon>
        <taxon>Hyphomicrobiales</taxon>
        <taxon>Nitrobacteraceae</taxon>
        <taxon>Bradyrhizobium</taxon>
    </lineage>
</organism>
<feature type="domain" description="AMP-dependent synthetase/ligase" evidence="1">
    <location>
        <begin position="169"/>
        <end position="291"/>
    </location>
</feature>
<evidence type="ECO:0000313" key="4">
    <source>
        <dbReference type="Proteomes" id="UP001221546"/>
    </source>
</evidence>
<dbReference type="SUPFAM" id="SSF56801">
    <property type="entry name" value="Acetyl-CoA synthetase-like"/>
    <property type="match status" value="1"/>
</dbReference>
<dbReference type="PANTHER" id="PTHR43845:SF1">
    <property type="entry name" value="BLR5969 PROTEIN"/>
    <property type="match status" value="1"/>
</dbReference>
<dbReference type="Proteomes" id="UP001221546">
    <property type="component" value="Chromosome"/>
</dbReference>
<dbReference type="EMBL" id="CP121646">
    <property type="protein sequence ID" value="WFU65339.1"/>
    <property type="molecule type" value="Genomic_DNA"/>
</dbReference>
<keyword evidence="4" id="KW-1185">Reference proteome</keyword>
<dbReference type="InterPro" id="IPR045851">
    <property type="entry name" value="AMP-bd_C_sf"/>
</dbReference>
<dbReference type="InterPro" id="IPR042099">
    <property type="entry name" value="ANL_N_sf"/>
</dbReference>
<dbReference type="RefSeq" id="WP_141340673.1">
    <property type="nucleotide sequence ID" value="NZ_CP121646.1"/>
</dbReference>
<name>A0ABY8JJH3_9BRAD</name>
<proteinExistence type="predicted"/>